<dbReference type="GeneID" id="65093420"/>
<gene>
    <name evidence="2" type="ORF">FMAN_14171</name>
</gene>
<name>A0A1L7UCP5_FUSMA</name>
<dbReference type="RefSeq" id="XP_041690956.1">
    <property type="nucleotide sequence ID" value="XM_041825591.1"/>
</dbReference>
<evidence type="ECO:0000313" key="2">
    <source>
        <dbReference type="EMBL" id="CVL08179.1"/>
    </source>
</evidence>
<reference evidence="3" key="1">
    <citation type="journal article" date="2016" name="Genome Biol. Evol.">
        <title>Comparative 'omics' of the Fusarium fujikuroi species complex highlights differences in genetic potential and metabolite synthesis.</title>
        <authorList>
            <person name="Niehaus E.-M."/>
            <person name="Muensterkoetter M."/>
            <person name="Proctor R.H."/>
            <person name="Brown D.W."/>
            <person name="Sharon A."/>
            <person name="Idan Y."/>
            <person name="Oren-Young L."/>
            <person name="Sieber C.M."/>
            <person name="Novak O."/>
            <person name="Pencik A."/>
            <person name="Tarkowska D."/>
            <person name="Hromadova K."/>
            <person name="Freeman S."/>
            <person name="Maymon M."/>
            <person name="Elazar M."/>
            <person name="Youssef S.A."/>
            <person name="El-Shabrawy E.S.M."/>
            <person name="Shalaby A.B.A."/>
            <person name="Houterman P."/>
            <person name="Brock N.L."/>
            <person name="Burkhardt I."/>
            <person name="Tsavkelova E.A."/>
            <person name="Dickschat J.S."/>
            <person name="Galuszka P."/>
            <person name="Gueldener U."/>
            <person name="Tudzynski B."/>
        </authorList>
    </citation>
    <scope>NUCLEOTIDE SEQUENCE [LARGE SCALE GENOMIC DNA]</scope>
    <source>
        <strain evidence="3">MRC7560</strain>
    </source>
</reference>
<feature type="compositionally biased region" description="Polar residues" evidence="1">
    <location>
        <begin position="22"/>
        <end position="33"/>
    </location>
</feature>
<evidence type="ECO:0000256" key="1">
    <source>
        <dbReference type="SAM" id="MobiDB-lite"/>
    </source>
</evidence>
<feature type="region of interest" description="Disordered" evidence="1">
    <location>
        <begin position="1"/>
        <end position="62"/>
    </location>
</feature>
<dbReference type="Proteomes" id="UP000184255">
    <property type="component" value="Unassembled WGS sequence"/>
</dbReference>
<protein>
    <submittedName>
        <fullName evidence="2">Uncharacterized protein</fullName>
    </submittedName>
</protein>
<proteinExistence type="predicted"/>
<dbReference type="VEuPathDB" id="FungiDB:FMAN_14171"/>
<dbReference type="EMBL" id="FCQH01000022">
    <property type="protein sequence ID" value="CVL08179.1"/>
    <property type="molecule type" value="Genomic_DNA"/>
</dbReference>
<sequence length="79" mass="8593">MEPQRAPAPVSPTGDSGRIHSEQTATFTIANENTLKRPPPKASATSPRKCLPGRPQQHQDGRLTIDEISTCCDRIGLRT</sequence>
<dbReference type="AlphaFoldDB" id="A0A1L7UCP5"/>
<organism evidence="2 3">
    <name type="scientific">Fusarium mangiferae</name>
    <name type="common">Mango malformation disease fungus</name>
    <dbReference type="NCBI Taxonomy" id="192010"/>
    <lineage>
        <taxon>Eukaryota</taxon>
        <taxon>Fungi</taxon>
        <taxon>Dikarya</taxon>
        <taxon>Ascomycota</taxon>
        <taxon>Pezizomycotina</taxon>
        <taxon>Sordariomycetes</taxon>
        <taxon>Hypocreomycetidae</taxon>
        <taxon>Hypocreales</taxon>
        <taxon>Nectriaceae</taxon>
        <taxon>Fusarium</taxon>
        <taxon>Fusarium fujikuroi species complex</taxon>
    </lineage>
</organism>
<comment type="caution">
    <text evidence="2">The sequence shown here is derived from an EMBL/GenBank/DDBJ whole genome shotgun (WGS) entry which is preliminary data.</text>
</comment>
<keyword evidence="3" id="KW-1185">Reference proteome</keyword>
<accession>A0A1L7UCP5</accession>
<evidence type="ECO:0000313" key="3">
    <source>
        <dbReference type="Proteomes" id="UP000184255"/>
    </source>
</evidence>